<accession>A0A0L0SQK9</accession>
<gene>
    <name evidence="3" type="ORF">AMAG_19282</name>
</gene>
<dbReference type="PANTHER" id="PTHR23382">
    <property type="entry name" value="MALATE DEHYDROGENASE"/>
    <property type="match status" value="1"/>
</dbReference>
<name>A0A0L0SQK9_ALLM3</name>
<dbReference type="InterPro" id="IPR010945">
    <property type="entry name" value="Malate_DH_type2"/>
</dbReference>
<evidence type="ECO:0000256" key="2">
    <source>
        <dbReference type="ARBA" id="ARBA00023002"/>
    </source>
</evidence>
<reference evidence="3 4" key="1">
    <citation type="submission" date="2009-11" db="EMBL/GenBank/DDBJ databases">
        <title>Annotation of Allomyces macrogynus ATCC 38327.</title>
        <authorList>
            <consortium name="The Broad Institute Genome Sequencing Platform"/>
            <person name="Russ C."/>
            <person name="Cuomo C."/>
            <person name="Burger G."/>
            <person name="Gray M.W."/>
            <person name="Holland P.W.H."/>
            <person name="King N."/>
            <person name="Lang F.B.F."/>
            <person name="Roger A.J."/>
            <person name="Ruiz-Trillo I."/>
            <person name="Young S.K."/>
            <person name="Zeng Q."/>
            <person name="Gargeya S."/>
            <person name="Fitzgerald M."/>
            <person name="Haas B."/>
            <person name="Abouelleil A."/>
            <person name="Alvarado L."/>
            <person name="Arachchi H.M."/>
            <person name="Berlin A."/>
            <person name="Chapman S.B."/>
            <person name="Gearin G."/>
            <person name="Goldberg J."/>
            <person name="Griggs A."/>
            <person name="Gujja S."/>
            <person name="Hansen M."/>
            <person name="Heiman D."/>
            <person name="Howarth C."/>
            <person name="Larimer J."/>
            <person name="Lui A."/>
            <person name="MacDonald P.J.P."/>
            <person name="McCowen C."/>
            <person name="Montmayeur A."/>
            <person name="Murphy C."/>
            <person name="Neiman D."/>
            <person name="Pearson M."/>
            <person name="Priest M."/>
            <person name="Roberts A."/>
            <person name="Saif S."/>
            <person name="Shea T."/>
            <person name="Sisk P."/>
            <person name="Stolte C."/>
            <person name="Sykes S."/>
            <person name="Wortman J."/>
            <person name="Nusbaum C."/>
            <person name="Birren B."/>
        </authorList>
    </citation>
    <scope>NUCLEOTIDE SEQUENCE [LARGE SCALE GENOMIC DNA]</scope>
    <source>
        <strain evidence="3 4">ATCC 38327</strain>
    </source>
</reference>
<evidence type="ECO:0000313" key="4">
    <source>
        <dbReference type="Proteomes" id="UP000054350"/>
    </source>
</evidence>
<dbReference type="eggNOG" id="KOG1496">
    <property type="taxonomic scope" value="Eukaryota"/>
</dbReference>
<comment type="similarity">
    <text evidence="1">Belongs to the LDH/MDH superfamily. MDH type 2 family.</text>
</comment>
<keyword evidence="2" id="KW-0560">Oxidoreductase</keyword>
<protein>
    <submittedName>
        <fullName evidence="3">Uncharacterized protein</fullName>
    </submittedName>
</protein>
<dbReference type="VEuPathDB" id="FungiDB:AMAG_19282"/>
<dbReference type="GO" id="GO:0016615">
    <property type="term" value="F:malate dehydrogenase activity"/>
    <property type="evidence" value="ECO:0007669"/>
    <property type="project" value="InterPro"/>
</dbReference>
<dbReference type="Proteomes" id="UP000054350">
    <property type="component" value="Unassembled WGS sequence"/>
</dbReference>
<dbReference type="GO" id="GO:0006108">
    <property type="term" value="P:malate metabolic process"/>
    <property type="evidence" value="ECO:0007669"/>
    <property type="project" value="InterPro"/>
</dbReference>
<organism evidence="3 4">
    <name type="scientific">Allomyces macrogynus (strain ATCC 38327)</name>
    <name type="common">Allomyces javanicus var. macrogynus</name>
    <dbReference type="NCBI Taxonomy" id="578462"/>
    <lineage>
        <taxon>Eukaryota</taxon>
        <taxon>Fungi</taxon>
        <taxon>Fungi incertae sedis</taxon>
        <taxon>Blastocladiomycota</taxon>
        <taxon>Blastocladiomycetes</taxon>
        <taxon>Blastocladiales</taxon>
        <taxon>Blastocladiaceae</taxon>
        <taxon>Allomyces</taxon>
    </lineage>
</organism>
<dbReference type="EMBL" id="GG745345">
    <property type="protein sequence ID" value="KNE64796.1"/>
    <property type="molecule type" value="Genomic_DNA"/>
</dbReference>
<evidence type="ECO:0000256" key="1">
    <source>
        <dbReference type="ARBA" id="ARBA00009613"/>
    </source>
</evidence>
<reference evidence="4" key="2">
    <citation type="submission" date="2009-11" db="EMBL/GenBank/DDBJ databases">
        <title>The Genome Sequence of Allomyces macrogynus strain ATCC 38327.</title>
        <authorList>
            <consortium name="The Broad Institute Genome Sequencing Platform"/>
            <person name="Russ C."/>
            <person name="Cuomo C."/>
            <person name="Shea T."/>
            <person name="Young S.K."/>
            <person name="Zeng Q."/>
            <person name="Koehrsen M."/>
            <person name="Haas B."/>
            <person name="Borodovsky M."/>
            <person name="Guigo R."/>
            <person name="Alvarado L."/>
            <person name="Berlin A."/>
            <person name="Borenstein D."/>
            <person name="Chen Z."/>
            <person name="Engels R."/>
            <person name="Freedman E."/>
            <person name="Gellesch M."/>
            <person name="Goldberg J."/>
            <person name="Griggs A."/>
            <person name="Gujja S."/>
            <person name="Heiman D."/>
            <person name="Hepburn T."/>
            <person name="Howarth C."/>
            <person name="Jen D."/>
            <person name="Larson L."/>
            <person name="Lewis B."/>
            <person name="Mehta T."/>
            <person name="Park D."/>
            <person name="Pearson M."/>
            <person name="Roberts A."/>
            <person name="Saif S."/>
            <person name="Shenoy N."/>
            <person name="Sisk P."/>
            <person name="Stolte C."/>
            <person name="Sykes S."/>
            <person name="Walk T."/>
            <person name="White J."/>
            <person name="Yandava C."/>
            <person name="Burger G."/>
            <person name="Gray M.W."/>
            <person name="Holland P.W.H."/>
            <person name="King N."/>
            <person name="Lang F.B.F."/>
            <person name="Roger A.J."/>
            <person name="Ruiz-Trillo I."/>
            <person name="Lander E."/>
            <person name="Nusbaum C."/>
        </authorList>
    </citation>
    <scope>NUCLEOTIDE SEQUENCE [LARGE SCALE GENOMIC DNA]</scope>
    <source>
        <strain evidence="4">ATCC 38327</strain>
    </source>
</reference>
<dbReference type="Gene3D" id="3.40.50.720">
    <property type="entry name" value="NAD(P)-binding Rossmann-like Domain"/>
    <property type="match status" value="1"/>
</dbReference>
<dbReference type="SUPFAM" id="SSF51735">
    <property type="entry name" value="NAD(P)-binding Rossmann-fold domains"/>
    <property type="match status" value="1"/>
</dbReference>
<proteinExistence type="inferred from homology"/>
<dbReference type="STRING" id="578462.A0A0L0SQK9"/>
<sequence>MSPFSACRRILAIAHHLRVPPTSSSFALDAQRHEQRNPASLQSSPAPVRVCVTGAAGQIAYTLLFSIASGHVFGPNQPVALQLLDIPQGAEAMNGAAM</sequence>
<dbReference type="OrthoDB" id="4069699at2759"/>
<evidence type="ECO:0000313" key="3">
    <source>
        <dbReference type="EMBL" id="KNE64796.1"/>
    </source>
</evidence>
<dbReference type="AlphaFoldDB" id="A0A0L0SQK9"/>
<dbReference type="InterPro" id="IPR036291">
    <property type="entry name" value="NAD(P)-bd_dom_sf"/>
</dbReference>
<keyword evidence="4" id="KW-1185">Reference proteome</keyword>